<dbReference type="EMBL" id="CP063362">
    <property type="protein sequence ID" value="QRG06574.1"/>
    <property type="molecule type" value="Genomic_DNA"/>
</dbReference>
<keyword evidence="2" id="KW-1185">Reference proteome</keyword>
<dbReference type="InterPro" id="IPR012659">
    <property type="entry name" value="CHP02444"/>
</dbReference>
<gene>
    <name evidence="1" type="ORF">EZH22_27220</name>
</gene>
<accession>A0A974PNR8</accession>
<dbReference type="Pfam" id="PF09523">
    <property type="entry name" value="DUF2390"/>
    <property type="match status" value="1"/>
</dbReference>
<reference evidence="1 2" key="1">
    <citation type="submission" date="2020-10" db="EMBL/GenBank/DDBJ databases">
        <title>Degradation of 1,4-Dioxane by Xanthobacter sp. YN2, via a Novel Group-2 Soluble Di-Iron Monooxygenase.</title>
        <authorList>
            <person name="Ma F."/>
            <person name="Wang Y."/>
            <person name="Yang J."/>
            <person name="Guo H."/>
            <person name="Su D."/>
            <person name="Yu L."/>
        </authorList>
    </citation>
    <scope>NUCLEOTIDE SEQUENCE [LARGE SCALE GENOMIC DNA]</scope>
    <source>
        <strain evidence="1 2">YN2</strain>
    </source>
</reference>
<evidence type="ECO:0000313" key="2">
    <source>
        <dbReference type="Proteomes" id="UP000596427"/>
    </source>
</evidence>
<organism evidence="1 2">
    <name type="scientific">Xanthobacter dioxanivorans</name>
    <dbReference type="NCBI Taxonomy" id="2528964"/>
    <lineage>
        <taxon>Bacteria</taxon>
        <taxon>Pseudomonadati</taxon>
        <taxon>Pseudomonadota</taxon>
        <taxon>Alphaproteobacteria</taxon>
        <taxon>Hyphomicrobiales</taxon>
        <taxon>Xanthobacteraceae</taxon>
        <taxon>Xanthobacter</taxon>
    </lineage>
</organism>
<dbReference type="AlphaFoldDB" id="A0A974PNR8"/>
<protein>
    <submittedName>
        <fullName evidence="1">TIGR02444 family protein</fullName>
    </submittedName>
</protein>
<dbReference type="KEGG" id="xdi:EZH22_27220"/>
<dbReference type="Proteomes" id="UP000596427">
    <property type="component" value="Chromosome"/>
</dbReference>
<proteinExistence type="predicted"/>
<evidence type="ECO:0000313" key="1">
    <source>
        <dbReference type="EMBL" id="QRG06574.1"/>
    </source>
</evidence>
<dbReference type="RefSeq" id="WP_203193481.1">
    <property type="nucleotide sequence ID" value="NZ_CP063362.1"/>
</dbReference>
<dbReference type="NCBIfam" id="TIGR02444">
    <property type="entry name" value="TIGR02444 family protein"/>
    <property type="match status" value="1"/>
</dbReference>
<name>A0A974PNR8_9HYPH</name>
<sequence>MGEDALPISPEPGPGLADALWAFALAVYAGPGASEACLALQDRARANIPLLLFVLWLGAERGVLLSAQEMERASDLVGDWHGEVVGALRTVRRRLKAGPYPAPTAATEALRETVKAIELSAERIELDTLARLAADGRWTATTAPSAEAAEHNLQVMLRAMPAAATAGQPWAAEAMARLIAAVRGRT</sequence>